<dbReference type="Proteomes" id="UP000649151">
    <property type="component" value="Unassembled WGS sequence"/>
</dbReference>
<accession>A0ABR7IPG0</accession>
<proteinExistence type="inferred from homology"/>
<organism evidence="4 5">
    <name type="scientific">Clostridium facile</name>
    <dbReference type="NCBI Taxonomy" id="2763035"/>
    <lineage>
        <taxon>Bacteria</taxon>
        <taxon>Bacillati</taxon>
        <taxon>Bacillota</taxon>
        <taxon>Clostridia</taxon>
        <taxon>Eubacteriales</taxon>
        <taxon>Clostridiaceae</taxon>
        <taxon>Clostridium</taxon>
    </lineage>
</organism>
<keyword evidence="2" id="KW-1133">Transmembrane helix</keyword>
<dbReference type="PANTHER" id="PTHR33392:SF6">
    <property type="entry name" value="POLYISOPRENYL-TEICHOIC ACID--PEPTIDOGLYCAN TEICHOIC ACID TRANSFERASE TAGU"/>
    <property type="match status" value="1"/>
</dbReference>
<name>A0ABR7IPG0_9CLOT</name>
<dbReference type="NCBIfam" id="TIGR00350">
    <property type="entry name" value="lytR_cpsA_psr"/>
    <property type="match status" value="1"/>
</dbReference>
<dbReference type="EMBL" id="JACOQK010000001">
    <property type="protein sequence ID" value="MBC5786978.1"/>
    <property type="molecule type" value="Genomic_DNA"/>
</dbReference>
<dbReference type="RefSeq" id="WP_069988648.1">
    <property type="nucleotide sequence ID" value="NZ_JACOQK010000001.1"/>
</dbReference>
<dbReference type="PANTHER" id="PTHR33392">
    <property type="entry name" value="POLYISOPRENYL-TEICHOIC ACID--PEPTIDOGLYCAN TEICHOIC ACID TRANSFERASE TAGU"/>
    <property type="match status" value="1"/>
</dbReference>
<sequence length="361" mass="40490">MSKQETKWKSGFIGVLLIILASVVGVFGVVYGYYHSKLSLMQYSDGTVSQTEPIDPTASEFQDGASEMEQLTSGLEQQDTVKAEGEIFGSEDVFNILLIGTDERSETFSNNARGDTCMLLSVNKKDGKLKLVSFERATAVPILAGQYKGQYDWLTHTFRYGGADLMMREIRECYKIDVTRYIRVNISTFMEGIDAVGGVTISLSQAESDYINYPQGTYAEDHIREMGIANQVQRVTPGENHLNGATAMLYARCRYIDSDWRRVERQRTVIQAAMNQVKHLDLLELNNLLNRVLPLVQTNLKESEITSLLMLAPKYVKSQTEEMTVPVSGTYGSMKGMGGRSMYAVNFNENAKILKKFLYGE</sequence>
<evidence type="ECO:0000313" key="4">
    <source>
        <dbReference type="EMBL" id="MBC5786978.1"/>
    </source>
</evidence>
<gene>
    <name evidence="4" type="ORF">H8Z77_02930</name>
</gene>
<evidence type="ECO:0000313" key="5">
    <source>
        <dbReference type="Proteomes" id="UP000649151"/>
    </source>
</evidence>
<feature type="domain" description="Cell envelope-related transcriptional attenuator" evidence="3">
    <location>
        <begin position="113"/>
        <end position="278"/>
    </location>
</feature>
<evidence type="ECO:0000259" key="3">
    <source>
        <dbReference type="Pfam" id="PF03816"/>
    </source>
</evidence>
<evidence type="ECO:0000256" key="1">
    <source>
        <dbReference type="ARBA" id="ARBA00006068"/>
    </source>
</evidence>
<dbReference type="InterPro" id="IPR004474">
    <property type="entry name" value="LytR_CpsA_psr"/>
</dbReference>
<reference evidence="4 5" key="1">
    <citation type="submission" date="2020-08" db="EMBL/GenBank/DDBJ databases">
        <title>Genome public.</title>
        <authorList>
            <person name="Liu C."/>
            <person name="Sun Q."/>
        </authorList>
    </citation>
    <scope>NUCLEOTIDE SEQUENCE [LARGE SCALE GENOMIC DNA]</scope>
    <source>
        <strain evidence="4 5">NSJ-27</strain>
    </source>
</reference>
<comment type="caution">
    <text evidence="4">The sequence shown here is derived from an EMBL/GenBank/DDBJ whole genome shotgun (WGS) entry which is preliminary data.</text>
</comment>
<feature type="transmembrane region" description="Helical" evidence="2">
    <location>
        <begin position="12"/>
        <end position="34"/>
    </location>
</feature>
<dbReference type="Pfam" id="PF03816">
    <property type="entry name" value="LytR_cpsA_psr"/>
    <property type="match status" value="1"/>
</dbReference>
<keyword evidence="2" id="KW-0472">Membrane</keyword>
<protein>
    <submittedName>
        <fullName evidence="4">LCP family protein</fullName>
    </submittedName>
</protein>
<keyword evidence="5" id="KW-1185">Reference proteome</keyword>
<comment type="similarity">
    <text evidence="1">Belongs to the LytR/CpsA/Psr (LCP) family.</text>
</comment>
<keyword evidence="2" id="KW-0812">Transmembrane</keyword>
<dbReference type="Gene3D" id="3.40.630.190">
    <property type="entry name" value="LCP protein"/>
    <property type="match status" value="1"/>
</dbReference>
<evidence type="ECO:0000256" key="2">
    <source>
        <dbReference type="SAM" id="Phobius"/>
    </source>
</evidence>
<dbReference type="InterPro" id="IPR050922">
    <property type="entry name" value="LytR/CpsA/Psr_CW_biosynth"/>
</dbReference>